<dbReference type="GO" id="GO:0005506">
    <property type="term" value="F:iron ion binding"/>
    <property type="evidence" value="ECO:0007669"/>
    <property type="project" value="TreeGrafter"/>
</dbReference>
<sequence length="74" mass="8240">MCLAVPGKVLKIEGNKGIVEIGNIKREVFMHLVPAVCEDEYVLVHAGCAIETIDEEEAKITLNIFKELLCNEVR</sequence>
<protein>
    <submittedName>
        <fullName evidence="2">HypC/HybG/HupF family hydrogenase formation chaperone</fullName>
    </submittedName>
</protein>
<dbReference type="InterPro" id="IPR001109">
    <property type="entry name" value="Hydrogenase_HupF/HypC"/>
</dbReference>
<dbReference type="InterPro" id="IPR019812">
    <property type="entry name" value="Hydgase_assmbl_chp_CS"/>
</dbReference>
<dbReference type="GO" id="GO:0051604">
    <property type="term" value="P:protein maturation"/>
    <property type="evidence" value="ECO:0007669"/>
    <property type="project" value="TreeGrafter"/>
</dbReference>
<evidence type="ECO:0000256" key="1">
    <source>
        <dbReference type="ARBA" id="ARBA00006018"/>
    </source>
</evidence>
<dbReference type="PANTHER" id="PTHR35177">
    <property type="entry name" value="HYDROGENASE MATURATION FACTOR HYBG"/>
    <property type="match status" value="1"/>
</dbReference>
<dbReference type="Proteomes" id="UP000531659">
    <property type="component" value="Unassembled WGS sequence"/>
</dbReference>
<dbReference type="PANTHER" id="PTHR35177:SF2">
    <property type="entry name" value="HYDROGENASE MATURATION FACTOR HYBG"/>
    <property type="match status" value="1"/>
</dbReference>
<dbReference type="SUPFAM" id="SSF159127">
    <property type="entry name" value="HupF/HypC-like"/>
    <property type="match status" value="1"/>
</dbReference>
<dbReference type="PROSITE" id="PS01097">
    <property type="entry name" value="HUPF_HYPC"/>
    <property type="match status" value="1"/>
</dbReference>
<dbReference type="PRINTS" id="PR00445">
    <property type="entry name" value="HUPFHYPC"/>
</dbReference>
<comment type="similarity">
    <text evidence="1">Belongs to the HupF/HypC family.</text>
</comment>
<organism evidence="2 3">
    <name type="scientific">Clostridium estertheticum</name>
    <dbReference type="NCBI Taxonomy" id="238834"/>
    <lineage>
        <taxon>Bacteria</taxon>
        <taxon>Bacillati</taxon>
        <taxon>Bacillota</taxon>
        <taxon>Clostridia</taxon>
        <taxon>Eubacteriales</taxon>
        <taxon>Clostridiaceae</taxon>
        <taxon>Clostridium</taxon>
    </lineage>
</organism>
<proteinExistence type="inferred from homology"/>
<dbReference type="GeneID" id="83591334"/>
<dbReference type="EMBL" id="JABEYB010000003">
    <property type="protein sequence ID" value="NNU75280.1"/>
    <property type="molecule type" value="Genomic_DNA"/>
</dbReference>
<evidence type="ECO:0000313" key="2">
    <source>
        <dbReference type="EMBL" id="NNU75280.1"/>
    </source>
</evidence>
<dbReference type="NCBIfam" id="TIGR00074">
    <property type="entry name" value="hypC_hupF"/>
    <property type="match status" value="1"/>
</dbReference>
<gene>
    <name evidence="2" type="ORF">HLQ16_04985</name>
</gene>
<dbReference type="GO" id="GO:1902670">
    <property type="term" value="F:carbon dioxide binding"/>
    <property type="evidence" value="ECO:0007669"/>
    <property type="project" value="TreeGrafter"/>
</dbReference>
<accession>A0A7Y3SUE7</accession>
<name>A0A7Y3SUE7_9CLOT</name>
<dbReference type="AlphaFoldDB" id="A0A7Y3SUE7"/>
<dbReference type="Gene3D" id="2.30.30.140">
    <property type="match status" value="1"/>
</dbReference>
<evidence type="ECO:0000313" key="3">
    <source>
        <dbReference type="Proteomes" id="UP000531659"/>
    </source>
</evidence>
<dbReference type="RefSeq" id="WP_171296055.1">
    <property type="nucleotide sequence ID" value="NZ_CP077615.1"/>
</dbReference>
<dbReference type="Pfam" id="PF01455">
    <property type="entry name" value="HupF_HypC"/>
    <property type="match status" value="1"/>
</dbReference>
<comment type="caution">
    <text evidence="2">The sequence shown here is derived from an EMBL/GenBank/DDBJ whole genome shotgun (WGS) entry which is preliminary data.</text>
</comment>
<reference evidence="2 3" key="1">
    <citation type="submission" date="2020-05" db="EMBL/GenBank/DDBJ databases">
        <title>Complete genome of Clostridium estertheticum subspecies estertheticum, isolated from Vacuum packed lamb meat from New Zealand imported to Switzerland.</title>
        <authorList>
            <person name="Wambui J."/>
            <person name="Stevens M.J.A."/>
            <person name="Stephan R."/>
        </authorList>
    </citation>
    <scope>NUCLEOTIDE SEQUENCE [LARGE SCALE GENOMIC DNA]</scope>
    <source>
        <strain evidence="2 3">CEST001</strain>
    </source>
</reference>